<dbReference type="Pfam" id="PF13561">
    <property type="entry name" value="adh_short_C2"/>
    <property type="match status" value="1"/>
</dbReference>
<feature type="domain" description="Ketoreductase" evidence="4">
    <location>
        <begin position="8"/>
        <end position="193"/>
    </location>
</feature>
<dbReference type="GO" id="GO:0047838">
    <property type="term" value="F:D-xylose 1-dehydrogenase (NAD+) activity"/>
    <property type="evidence" value="ECO:0007669"/>
    <property type="project" value="UniProtKB-EC"/>
</dbReference>
<dbReference type="Gene3D" id="3.40.50.720">
    <property type="entry name" value="NAD(P)-binding Rossmann-like Domain"/>
    <property type="match status" value="1"/>
</dbReference>
<evidence type="ECO:0000256" key="3">
    <source>
        <dbReference type="ARBA" id="ARBA00069939"/>
    </source>
</evidence>
<dbReference type="FunFam" id="3.40.50.720:FF:000084">
    <property type="entry name" value="Short-chain dehydrogenase reductase"/>
    <property type="match status" value="1"/>
</dbReference>
<comment type="similarity">
    <text evidence="1">Belongs to the short-chain dehydrogenases/reductases (SDR) family.</text>
</comment>
<dbReference type="OrthoDB" id="154414at2"/>
<dbReference type="Proteomes" id="UP000228945">
    <property type="component" value="Chromosome"/>
</dbReference>
<dbReference type="InterPro" id="IPR002347">
    <property type="entry name" value="SDR_fam"/>
</dbReference>
<evidence type="ECO:0000313" key="5">
    <source>
        <dbReference type="EMBL" id="ATQ44258.1"/>
    </source>
</evidence>
<evidence type="ECO:0000313" key="6">
    <source>
        <dbReference type="Proteomes" id="UP000228945"/>
    </source>
</evidence>
<evidence type="ECO:0000259" key="4">
    <source>
        <dbReference type="SMART" id="SM00822"/>
    </source>
</evidence>
<evidence type="ECO:0000256" key="2">
    <source>
        <dbReference type="ARBA" id="ARBA00066641"/>
    </source>
</evidence>
<dbReference type="PANTHER" id="PTHR42760:SF50">
    <property type="entry name" value="SHORT-CHAIN DEHYDROGENASE-RELATED"/>
    <property type="match status" value="1"/>
</dbReference>
<dbReference type="EMBL" id="CP024201">
    <property type="protein sequence ID" value="ATQ44258.1"/>
    <property type="molecule type" value="Genomic_DNA"/>
</dbReference>
<dbReference type="PROSITE" id="PS00061">
    <property type="entry name" value="ADH_SHORT"/>
    <property type="match status" value="1"/>
</dbReference>
<dbReference type="RefSeq" id="WP_099623506.1">
    <property type="nucleotide sequence ID" value="NZ_CP024201.1"/>
</dbReference>
<accession>A0A2D2B210</accession>
<dbReference type="EC" id="1.1.1.175" evidence="2"/>
<dbReference type="KEGG" id="cmb:CSW64_18625"/>
<dbReference type="AlphaFoldDB" id="A0A2D2B210"/>
<organism evidence="5 6">
    <name type="scientific">Caulobacter mirabilis</name>
    <dbReference type="NCBI Taxonomy" id="69666"/>
    <lineage>
        <taxon>Bacteria</taxon>
        <taxon>Pseudomonadati</taxon>
        <taxon>Pseudomonadota</taxon>
        <taxon>Alphaproteobacteria</taxon>
        <taxon>Caulobacterales</taxon>
        <taxon>Caulobacteraceae</taxon>
        <taxon>Caulobacter</taxon>
    </lineage>
</organism>
<name>A0A2D2B210_9CAUL</name>
<evidence type="ECO:0000256" key="1">
    <source>
        <dbReference type="ARBA" id="ARBA00006484"/>
    </source>
</evidence>
<dbReference type="InterPro" id="IPR036291">
    <property type="entry name" value="NAD(P)-bd_dom_sf"/>
</dbReference>
<keyword evidence="6" id="KW-1185">Reference proteome</keyword>
<dbReference type="PRINTS" id="PR00080">
    <property type="entry name" value="SDRFAMILY"/>
</dbReference>
<dbReference type="PANTHER" id="PTHR42760">
    <property type="entry name" value="SHORT-CHAIN DEHYDROGENASES/REDUCTASES FAMILY MEMBER"/>
    <property type="match status" value="1"/>
</dbReference>
<proteinExistence type="inferred from homology"/>
<gene>
    <name evidence="5" type="ORF">CSW64_18625</name>
</gene>
<dbReference type="SUPFAM" id="SSF51735">
    <property type="entry name" value="NAD(P)-binding Rossmann-fold domains"/>
    <property type="match status" value="1"/>
</dbReference>
<sequence>MSKPLSGKVALVTGASRGIGAAIARKLADDGADVVVSYSASPDKAQAVVAELQAKGVRAEAIQADQADAAQVEQLVRTAADRFGRLDILVNNAGVFVTGAVDQAANDLDAFERQYAINVKAVATAVRTAAPLLPDEGRVITIGSICGDRGWETLGDYSATKAAVAGYSRVWARDLGLRGITVNVVQPGPIDTDMNPADGDHAENQKQGVALGRYGRAEEVAAAVAFLASPSASFITGTTLNVDGGAVA</sequence>
<dbReference type="SMART" id="SM00822">
    <property type="entry name" value="PKS_KR"/>
    <property type="match status" value="1"/>
</dbReference>
<dbReference type="InterPro" id="IPR020904">
    <property type="entry name" value="Sc_DH/Rdtase_CS"/>
</dbReference>
<dbReference type="InterPro" id="IPR057326">
    <property type="entry name" value="KR_dom"/>
</dbReference>
<reference evidence="5 6" key="1">
    <citation type="submission" date="2017-10" db="EMBL/GenBank/DDBJ databases">
        <title>Genome sequence of Caulobacter mirabilis FWC38.</title>
        <authorList>
            <person name="Fiebig A."/>
            <person name="Crosson S."/>
        </authorList>
    </citation>
    <scope>NUCLEOTIDE SEQUENCE [LARGE SCALE GENOMIC DNA]</scope>
    <source>
        <strain evidence="5 6">FWC 38</strain>
    </source>
</reference>
<protein>
    <recommendedName>
        <fullName evidence="3">D-xylose 1-dehydrogenase</fullName>
        <ecNumber evidence="2">1.1.1.175</ecNumber>
    </recommendedName>
</protein>
<dbReference type="PRINTS" id="PR00081">
    <property type="entry name" value="GDHRDH"/>
</dbReference>